<gene>
    <name evidence="1" type="ORF">H8E19_02450</name>
</gene>
<protein>
    <submittedName>
        <fullName evidence="1">Uncharacterized protein</fullName>
    </submittedName>
</protein>
<accession>A0A8J6MYW1</accession>
<evidence type="ECO:0000313" key="2">
    <source>
        <dbReference type="Proteomes" id="UP000650524"/>
    </source>
</evidence>
<reference evidence="1 2" key="1">
    <citation type="submission" date="2020-08" db="EMBL/GenBank/DDBJ databases">
        <title>Bridging the membrane lipid divide: bacteria of the FCB group superphylum have the potential to synthesize archaeal ether lipids.</title>
        <authorList>
            <person name="Villanueva L."/>
            <person name="Von Meijenfeldt F.A.B."/>
            <person name="Westbye A.B."/>
            <person name="Yadav S."/>
            <person name="Hopmans E.C."/>
            <person name="Dutilh B.E."/>
            <person name="Sinninghe Damste J.S."/>
        </authorList>
    </citation>
    <scope>NUCLEOTIDE SEQUENCE [LARGE SCALE GENOMIC DNA]</scope>
    <source>
        <strain evidence="1">NIOZ-UU27</strain>
    </source>
</reference>
<organism evidence="1 2">
    <name type="scientific">Candidatus Desulfacyla euxinica</name>
    <dbReference type="NCBI Taxonomy" id="2841693"/>
    <lineage>
        <taxon>Bacteria</taxon>
        <taxon>Deltaproteobacteria</taxon>
        <taxon>Candidatus Desulfacyla</taxon>
    </lineage>
</organism>
<comment type="caution">
    <text evidence="1">The sequence shown here is derived from an EMBL/GenBank/DDBJ whole genome shotgun (WGS) entry which is preliminary data.</text>
</comment>
<proteinExistence type="predicted"/>
<evidence type="ECO:0000313" key="1">
    <source>
        <dbReference type="EMBL" id="MBC8176238.1"/>
    </source>
</evidence>
<dbReference type="Proteomes" id="UP000650524">
    <property type="component" value="Unassembled WGS sequence"/>
</dbReference>
<dbReference type="EMBL" id="JACNJD010000116">
    <property type="protein sequence ID" value="MBC8176238.1"/>
    <property type="molecule type" value="Genomic_DNA"/>
</dbReference>
<dbReference type="AlphaFoldDB" id="A0A8J6MYW1"/>
<name>A0A8J6MYW1_9DELT</name>
<sequence>MSRLPKKTRNSLKKEAIRWDTAISGESPEQIQELLNDAEPFKVPRLARQPVSLRMDPFDISMVKRLARKKGVPHTQLMAMWLRERIEREKSLHPRNKT</sequence>